<dbReference type="PANTHER" id="PTHR18763:SF0">
    <property type="entry name" value="WD REPEAT-CONTAINING PROTEIN 18"/>
    <property type="match status" value="1"/>
</dbReference>
<evidence type="ECO:0000256" key="2">
    <source>
        <dbReference type="ARBA" id="ARBA00022737"/>
    </source>
</evidence>
<dbReference type="AlphaFoldDB" id="A0A077ZIP3"/>
<name>A0A077ZIP3_TRITR</name>
<dbReference type="SMART" id="SM00320">
    <property type="entry name" value="WD40"/>
    <property type="match status" value="1"/>
</dbReference>
<dbReference type="Gene3D" id="2.130.10.10">
    <property type="entry name" value="YVTN repeat-like/Quinoprotein amine dehydrogenase"/>
    <property type="match status" value="1"/>
</dbReference>
<dbReference type="PROSITE" id="PS50294">
    <property type="entry name" value="WD_REPEATS_REGION"/>
    <property type="match status" value="1"/>
</dbReference>
<dbReference type="EMBL" id="HG806971">
    <property type="protein sequence ID" value="CDW60256.1"/>
    <property type="molecule type" value="Genomic_DNA"/>
</dbReference>
<dbReference type="OrthoDB" id="10251605at2759"/>
<evidence type="ECO:0000256" key="3">
    <source>
        <dbReference type="PROSITE-ProRule" id="PRU00221"/>
    </source>
</evidence>
<dbReference type="GO" id="GO:0120330">
    <property type="term" value="C:rixosome complex"/>
    <property type="evidence" value="ECO:0007669"/>
    <property type="project" value="TreeGrafter"/>
</dbReference>
<keyword evidence="1 3" id="KW-0853">WD repeat</keyword>
<dbReference type="GO" id="GO:0005656">
    <property type="term" value="C:nuclear pre-replicative complex"/>
    <property type="evidence" value="ECO:0007669"/>
    <property type="project" value="TreeGrafter"/>
</dbReference>
<gene>
    <name evidence="4" type="ORF">TTRE_0000862001</name>
</gene>
<dbReference type="PANTHER" id="PTHR18763">
    <property type="entry name" value="WD-REPEAT PROTEIN 18"/>
    <property type="match status" value="1"/>
</dbReference>
<evidence type="ECO:0000313" key="5">
    <source>
        <dbReference type="Proteomes" id="UP000030665"/>
    </source>
</evidence>
<dbReference type="InterPro" id="IPR045227">
    <property type="entry name" value="WDR18/Ipi3/RID3"/>
</dbReference>
<dbReference type="Proteomes" id="UP000030665">
    <property type="component" value="Unassembled WGS sequence"/>
</dbReference>
<accession>A0A077ZIP3</accession>
<sequence length="136" mass="15199">MRSFRATPGPVISAKLQKIYSSISAHSGRIWALKFNTTVKMHEAGIRSHSICTFSDHNGQVTSLTVSPDGRWLASGSFDGRVCLWDVEERRSFCKLLQQDAPVVQMKHADSCFKNFFSDLSCCHDPRGSKSTDIFV</sequence>
<dbReference type="SUPFAM" id="SSF50978">
    <property type="entry name" value="WD40 repeat-like"/>
    <property type="match status" value="1"/>
</dbReference>
<dbReference type="PROSITE" id="PS00678">
    <property type="entry name" value="WD_REPEATS_1"/>
    <property type="match status" value="1"/>
</dbReference>
<proteinExistence type="predicted"/>
<dbReference type="GO" id="GO:0006261">
    <property type="term" value="P:DNA-templated DNA replication"/>
    <property type="evidence" value="ECO:0007669"/>
    <property type="project" value="TreeGrafter"/>
</dbReference>
<dbReference type="STRING" id="36087.A0A077ZIP3"/>
<protein>
    <submittedName>
        <fullName evidence="4">Putative microtubule severing protein katanin p80 subunit b</fullName>
    </submittedName>
</protein>
<reference evidence="4" key="2">
    <citation type="submission" date="2014-03" db="EMBL/GenBank/DDBJ databases">
        <title>The whipworm genome and dual-species transcriptomics of an intimate host-pathogen interaction.</title>
        <authorList>
            <person name="Foth B.J."/>
            <person name="Tsai I.J."/>
            <person name="Reid A.J."/>
            <person name="Bancroft A.J."/>
            <person name="Nichol S."/>
            <person name="Tracey A."/>
            <person name="Holroyd N."/>
            <person name="Cotton J.A."/>
            <person name="Stanley E.J."/>
            <person name="Zarowiecki M."/>
            <person name="Liu J.Z."/>
            <person name="Huckvale T."/>
            <person name="Cooper P.J."/>
            <person name="Grencis R.K."/>
            <person name="Berriman M."/>
        </authorList>
    </citation>
    <scope>NUCLEOTIDE SEQUENCE [LARGE SCALE GENOMIC DNA]</scope>
</reference>
<keyword evidence="5" id="KW-1185">Reference proteome</keyword>
<dbReference type="InterPro" id="IPR015943">
    <property type="entry name" value="WD40/YVTN_repeat-like_dom_sf"/>
</dbReference>
<dbReference type="InterPro" id="IPR001680">
    <property type="entry name" value="WD40_rpt"/>
</dbReference>
<feature type="repeat" description="WD" evidence="3">
    <location>
        <begin position="54"/>
        <end position="95"/>
    </location>
</feature>
<dbReference type="InterPro" id="IPR019775">
    <property type="entry name" value="WD40_repeat_CS"/>
</dbReference>
<reference evidence="4" key="1">
    <citation type="submission" date="2014-01" db="EMBL/GenBank/DDBJ databases">
        <authorList>
            <person name="Aslett M."/>
        </authorList>
    </citation>
    <scope>NUCLEOTIDE SEQUENCE</scope>
</reference>
<dbReference type="Pfam" id="PF00400">
    <property type="entry name" value="WD40"/>
    <property type="match status" value="1"/>
</dbReference>
<evidence type="ECO:0000256" key="1">
    <source>
        <dbReference type="ARBA" id="ARBA00022574"/>
    </source>
</evidence>
<keyword evidence="2" id="KW-0677">Repeat</keyword>
<dbReference type="InterPro" id="IPR036322">
    <property type="entry name" value="WD40_repeat_dom_sf"/>
</dbReference>
<organism evidence="4 5">
    <name type="scientific">Trichuris trichiura</name>
    <name type="common">Whipworm</name>
    <name type="synonym">Trichocephalus trichiurus</name>
    <dbReference type="NCBI Taxonomy" id="36087"/>
    <lineage>
        <taxon>Eukaryota</taxon>
        <taxon>Metazoa</taxon>
        <taxon>Ecdysozoa</taxon>
        <taxon>Nematoda</taxon>
        <taxon>Enoplea</taxon>
        <taxon>Dorylaimia</taxon>
        <taxon>Trichinellida</taxon>
        <taxon>Trichuridae</taxon>
        <taxon>Trichuris</taxon>
    </lineage>
</organism>
<evidence type="ECO:0000313" key="4">
    <source>
        <dbReference type="EMBL" id="CDW60256.1"/>
    </source>
</evidence>
<dbReference type="GO" id="GO:0006364">
    <property type="term" value="P:rRNA processing"/>
    <property type="evidence" value="ECO:0007669"/>
    <property type="project" value="TreeGrafter"/>
</dbReference>
<dbReference type="PROSITE" id="PS50082">
    <property type="entry name" value="WD_REPEATS_2"/>
    <property type="match status" value="1"/>
</dbReference>